<accession>A0AA95H655</accession>
<feature type="chain" id="PRO_5041702429" description="Lipoprotein" evidence="1">
    <location>
        <begin position="21"/>
        <end position="185"/>
    </location>
</feature>
<protein>
    <recommendedName>
        <fullName evidence="3">Lipoprotein</fullName>
    </recommendedName>
</protein>
<keyword evidence="1" id="KW-0732">Signal</keyword>
<dbReference type="PROSITE" id="PS51257">
    <property type="entry name" value="PROKAR_LIPOPROTEIN"/>
    <property type="match status" value="1"/>
</dbReference>
<reference evidence="2" key="1">
    <citation type="journal article" date="2023" name="Int. J. Mol. Sci.">
        <title>Metagenomics Revealed a New Genus 'Candidatus Thiocaldithrix dubininis' gen. nov., sp. nov. and a New Species 'Candidatus Thiothrix putei' sp. nov. in the Family Thiotrichaceae, Some Members of Which Have Traits of Both Na+- and H+-Motive Energetics.</title>
        <authorList>
            <person name="Ravin N.V."/>
            <person name="Muntyan M.S."/>
            <person name="Smolyakov D.D."/>
            <person name="Rudenko T.S."/>
            <person name="Beletsky A.V."/>
            <person name="Mardanov A.V."/>
            <person name="Grabovich M.Y."/>
        </authorList>
    </citation>
    <scope>NUCLEOTIDE SEQUENCE</scope>
    <source>
        <strain evidence="2">GKL-01</strain>
    </source>
</reference>
<evidence type="ECO:0000313" key="2">
    <source>
        <dbReference type="EMBL" id="WGZ91602.1"/>
    </source>
</evidence>
<dbReference type="Proteomes" id="UP001300672">
    <property type="component" value="Chromosome"/>
</dbReference>
<dbReference type="KEGG" id="tdu:QJT80_03805"/>
<name>A0AA95H655_9GAMM</name>
<organism evidence="2">
    <name type="scientific">Candidatus Thiocaldithrix dubininis</name>
    <dbReference type="NCBI Taxonomy" id="3080823"/>
    <lineage>
        <taxon>Bacteria</taxon>
        <taxon>Pseudomonadati</taxon>
        <taxon>Pseudomonadota</taxon>
        <taxon>Gammaproteobacteria</taxon>
        <taxon>Thiotrichales</taxon>
        <taxon>Thiotrichaceae</taxon>
        <taxon>Candidatus Thiocaldithrix</taxon>
    </lineage>
</organism>
<reference evidence="2" key="2">
    <citation type="submission" date="2023-04" db="EMBL/GenBank/DDBJ databases">
        <authorList>
            <person name="Beletskiy A.V."/>
            <person name="Mardanov A.V."/>
            <person name="Ravin N.V."/>
        </authorList>
    </citation>
    <scope>NUCLEOTIDE SEQUENCE</scope>
    <source>
        <strain evidence="2">GKL-01</strain>
    </source>
</reference>
<dbReference type="AlphaFoldDB" id="A0AA95H655"/>
<dbReference type="EMBL" id="CP124755">
    <property type="protein sequence ID" value="WGZ91602.1"/>
    <property type="molecule type" value="Genomic_DNA"/>
</dbReference>
<evidence type="ECO:0000256" key="1">
    <source>
        <dbReference type="SAM" id="SignalP"/>
    </source>
</evidence>
<sequence>MRPLVILLLPTVLSSCAVHYNGVHMTTNGQPRMQGMTPQLQWKINELTRLLMSMGPGVDPREAADVAHDAYIYPLQLANEWGLVWPPLYHNRLRNAHKRPLGLCYDWAIAMRAHMRKKNLRTIDLYWGIANKGQHDEHSSLVVTARGMPFESGVVLDPWRDSGKLYVTRPNTDRPYPWRYYQGPG</sequence>
<evidence type="ECO:0008006" key="3">
    <source>
        <dbReference type="Google" id="ProtNLM"/>
    </source>
</evidence>
<proteinExistence type="predicted"/>
<gene>
    <name evidence="2" type="ORF">QJT80_03805</name>
</gene>
<feature type="signal peptide" evidence="1">
    <location>
        <begin position="1"/>
        <end position="20"/>
    </location>
</feature>